<evidence type="ECO:0000259" key="1">
    <source>
        <dbReference type="Pfam" id="PF13276"/>
    </source>
</evidence>
<comment type="caution">
    <text evidence="2">The sequence shown here is derived from an EMBL/GenBank/DDBJ whole genome shotgun (WGS) entry which is preliminary data.</text>
</comment>
<dbReference type="EMBL" id="BNJJ01000002">
    <property type="protein sequence ID" value="GHO82730.1"/>
    <property type="molecule type" value="Genomic_DNA"/>
</dbReference>
<sequence length="86" mass="10043">MALRDAIERIILEFAGYGYRRLTRALQRTGWKVHHKRVHRITCEESLLCHLKRHFVHTTDSHHPYPIYPNLVNGCTPDAPDVSLRG</sequence>
<organism evidence="2 3">
    <name type="scientific">Dictyobacter formicarum</name>
    <dbReference type="NCBI Taxonomy" id="2778368"/>
    <lineage>
        <taxon>Bacteria</taxon>
        <taxon>Bacillati</taxon>
        <taxon>Chloroflexota</taxon>
        <taxon>Ktedonobacteria</taxon>
        <taxon>Ktedonobacterales</taxon>
        <taxon>Dictyobacteraceae</taxon>
        <taxon>Dictyobacter</taxon>
    </lineage>
</organism>
<keyword evidence="3" id="KW-1185">Reference proteome</keyword>
<evidence type="ECO:0000313" key="3">
    <source>
        <dbReference type="Proteomes" id="UP000635565"/>
    </source>
</evidence>
<accession>A0ABQ3V9D2</accession>
<dbReference type="Pfam" id="PF13276">
    <property type="entry name" value="HTH_21"/>
    <property type="match status" value="1"/>
</dbReference>
<dbReference type="PANTHER" id="PTHR46889">
    <property type="entry name" value="TRANSPOSASE INSF FOR INSERTION SEQUENCE IS3B-RELATED"/>
    <property type="match status" value="1"/>
</dbReference>
<reference evidence="2 3" key="1">
    <citation type="journal article" date="2021" name="Int. J. Syst. Evol. Microbiol.">
        <title>Reticulibacter mediterranei gen. nov., sp. nov., within the new family Reticulibacteraceae fam. nov., and Ktedonospora formicarum gen. nov., sp. nov., Ktedonobacter robiniae sp. nov., Dictyobacter formicarum sp. nov. and Dictyobacter arantiisoli sp. nov., belonging to the class Ktedonobacteria.</title>
        <authorList>
            <person name="Yabe S."/>
            <person name="Zheng Y."/>
            <person name="Wang C.M."/>
            <person name="Sakai Y."/>
            <person name="Abe K."/>
            <person name="Yokota A."/>
            <person name="Donadio S."/>
            <person name="Cavaletti L."/>
            <person name="Monciardini P."/>
        </authorList>
    </citation>
    <scope>NUCLEOTIDE SEQUENCE [LARGE SCALE GENOMIC DNA]</scope>
    <source>
        <strain evidence="2 3">SOSP1-9</strain>
    </source>
</reference>
<dbReference type="RefSeq" id="WP_201360378.1">
    <property type="nucleotide sequence ID" value="NZ_BNJJ01000002.1"/>
</dbReference>
<dbReference type="InterPro" id="IPR025948">
    <property type="entry name" value="HTH-like_dom"/>
</dbReference>
<dbReference type="PANTHER" id="PTHR46889:SF7">
    <property type="entry name" value="TRANSPOSASE FOR INSERTION SEQUENCE ELEMENT IS904"/>
    <property type="match status" value="1"/>
</dbReference>
<protein>
    <recommendedName>
        <fullName evidence="1">HTH-like domain-containing protein</fullName>
    </recommendedName>
</protein>
<gene>
    <name evidence="2" type="ORF">KSZ_07360</name>
</gene>
<feature type="domain" description="HTH-like" evidence="1">
    <location>
        <begin position="2"/>
        <end position="53"/>
    </location>
</feature>
<name>A0ABQ3V9D2_9CHLR</name>
<evidence type="ECO:0000313" key="2">
    <source>
        <dbReference type="EMBL" id="GHO82730.1"/>
    </source>
</evidence>
<dbReference type="Proteomes" id="UP000635565">
    <property type="component" value="Unassembled WGS sequence"/>
</dbReference>
<dbReference type="InterPro" id="IPR050900">
    <property type="entry name" value="Transposase_IS3/IS150/IS904"/>
</dbReference>
<proteinExistence type="predicted"/>